<evidence type="ECO:0000256" key="5">
    <source>
        <dbReference type="ARBA" id="ARBA00023237"/>
    </source>
</evidence>
<dbReference type="STRING" id="1797110.A3841_06410"/>
<sequence>MKKKHIILYTLGLSLTFGLSSCEKYLDIEPISRETVDDAYATASQIEAALAGAYETFQSSDYYVWDNVLFQDVRSDNYYAGGDNPEIFAIDKLEIIPTNGRVFSAWSSIYNGILKANTVLERAPAITDPALSEERRAQIISEAAFLRAYHYFNLVKMWGGVPLVLEATKSTDPSAVRLPRATAEEVYNQIIADLQFALDNRLPDTFGEANITKARATRGAANALLAKVYAQKPNPDYNKVLEHAEAVINSPAGYTLLGNYNHLFDGNHYNNDESIMEVQFLGGNEGNWGPQMHLPPSVSGDTWRKFVTPSHNLVDAFDAEGDEVRKNATILMEVVPWADEFWGNQTGSEVPFAYKWRNASGWASADRQYIFRLADIILLKAEALNELNRPSEAAQEVNRIRKRVGLDEIPQTVAASQTQMREVILKERRLELAQEATRWDDLRRYNVAIEVMNSLNEIDLRTGQRVNYNATEGDLLLPIPQQEINRNPALQQNPL</sequence>
<comment type="similarity">
    <text evidence="2">Belongs to the SusD family.</text>
</comment>
<dbReference type="Pfam" id="PF07980">
    <property type="entry name" value="SusD_RagB"/>
    <property type="match status" value="1"/>
</dbReference>
<dbReference type="PROSITE" id="PS51257">
    <property type="entry name" value="PROKAR_LIPOPROTEIN"/>
    <property type="match status" value="1"/>
</dbReference>
<comment type="caution">
    <text evidence="8">The sequence shown here is derived from an EMBL/GenBank/DDBJ whole genome shotgun (WGS) entry which is preliminary data.</text>
</comment>
<dbReference type="EMBL" id="LVWA01000012">
    <property type="protein sequence ID" value="OKL38765.1"/>
    <property type="molecule type" value="Genomic_DNA"/>
</dbReference>
<evidence type="ECO:0000259" key="6">
    <source>
        <dbReference type="Pfam" id="PF07980"/>
    </source>
</evidence>
<keyword evidence="4" id="KW-0472">Membrane</keyword>
<dbReference type="CDD" id="cd08977">
    <property type="entry name" value="SusD"/>
    <property type="match status" value="1"/>
</dbReference>
<keyword evidence="5" id="KW-0998">Cell outer membrane</keyword>
<gene>
    <name evidence="8" type="ORF">A3841_06410</name>
</gene>
<feature type="domain" description="SusD-like N-terminal" evidence="7">
    <location>
        <begin position="24"/>
        <end position="229"/>
    </location>
</feature>
<dbReference type="GO" id="GO:0009279">
    <property type="term" value="C:cell outer membrane"/>
    <property type="evidence" value="ECO:0007669"/>
    <property type="project" value="UniProtKB-SubCell"/>
</dbReference>
<accession>A0A1Q5P948</accession>
<dbReference type="InterPro" id="IPR012944">
    <property type="entry name" value="SusD_RagB_dom"/>
</dbReference>
<proteinExistence type="inferred from homology"/>
<organism evidence="8 9">
    <name type="scientific">Pontibacter flavimaris</name>
    <dbReference type="NCBI Taxonomy" id="1797110"/>
    <lineage>
        <taxon>Bacteria</taxon>
        <taxon>Pseudomonadati</taxon>
        <taxon>Bacteroidota</taxon>
        <taxon>Cytophagia</taxon>
        <taxon>Cytophagales</taxon>
        <taxon>Hymenobacteraceae</taxon>
        <taxon>Pontibacter</taxon>
    </lineage>
</organism>
<keyword evidence="3" id="KW-0732">Signal</keyword>
<evidence type="ECO:0000256" key="3">
    <source>
        <dbReference type="ARBA" id="ARBA00022729"/>
    </source>
</evidence>
<evidence type="ECO:0000256" key="2">
    <source>
        <dbReference type="ARBA" id="ARBA00006275"/>
    </source>
</evidence>
<evidence type="ECO:0000313" key="8">
    <source>
        <dbReference type="EMBL" id="OKL38765.1"/>
    </source>
</evidence>
<dbReference type="InterPro" id="IPR011990">
    <property type="entry name" value="TPR-like_helical_dom_sf"/>
</dbReference>
<dbReference type="Gene3D" id="1.25.40.390">
    <property type="match status" value="1"/>
</dbReference>
<reference evidence="8 9" key="1">
    <citation type="submission" date="2016-03" db="EMBL/GenBank/DDBJ databases">
        <title>Genome sequence of Pontibacter sp. nov., of the family cytophagaceae, isolated from marine sediment of the Yellow Sea, China.</title>
        <authorList>
            <person name="Zhang G."/>
            <person name="Zhang R."/>
        </authorList>
    </citation>
    <scope>NUCLEOTIDE SEQUENCE [LARGE SCALE GENOMIC DNA]</scope>
    <source>
        <strain evidence="8 9">S10-8</strain>
    </source>
</reference>
<evidence type="ECO:0000256" key="1">
    <source>
        <dbReference type="ARBA" id="ARBA00004442"/>
    </source>
</evidence>
<comment type="subcellular location">
    <subcellularLocation>
        <location evidence="1">Cell outer membrane</location>
    </subcellularLocation>
</comment>
<name>A0A1Q5P948_9BACT</name>
<evidence type="ECO:0000256" key="4">
    <source>
        <dbReference type="ARBA" id="ARBA00023136"/>
    </source>
</evidence>
<dbReference type="OrthoDB" id="9792139at2"/>
<feature type="domain" description="RagB/SusD" evidence="6">
    <location>
        <begin position="355"/>
        <end position="494"/>
    </location>
</feature>
<dbReference type="RefSeq" id="WP_073854856.1">
    <property type="nucleotide sequence ID" value="NZ_LVWA01000012.1"/>
</dbReference>
<protein>
    <recommendedName>
        <fullName evidence="10">RagB/SusD family nutrient uptake outer membrane protein</fullName>
    </recommendedName>
</protein>
<evidence type="ECO:0008006" key="10">
    <source>
        <dbReference type="Google" id="ProtNLM"/>
    </source>
</evidence>
<dbReference type="AlphaFoldDB" id="A0A1Q5P948"/>
<evidence type="ECO:0000259" key="7">
    <source>
        <dbReference type="Pfam" id="PF14322"/>
    </source>
</evidence>
<dbReference type="Pfam" id="PF14322">
    <property type="entry name" value="SusD-like_3"/>
    <property type="match status" value="1"/>
</dbReference>
<evidence type="ECO:0000313" key="9">
    <source>
        <dbReference type="Proteomes" id="UP000186551"/>
    </source>
</evidence>
<dbReference type="InterPro" id="IPR033985">
    <property type="entry name" value="SusD-like_N"/>
</dbReference>
<dbReference type="SUPFAM" id="SSF48452">
    <property type="entry name" value="TPR-like"/>
    <property type="match status" value="1"/>
</dbReference>
<dbReference type="Proteomes" id="UP000186551">
    <property type="component" value="Unassembled WGS sequence"/>
</dbReference>
<keyword evidence="9" id="KW-1185">Reference proteome</keyword>